<gene>
    <name evidence="3" type="ORF">UFOPK2169_00187</name>
</gene>
<dbReference type="InterPro" id="IPR008984">
    <property type="entry name" value="SMAD_FHA_dom_sf"/>
</dbReference>
<dbReference type="Gene3D" id="3.30.2320.60">
    <property type="entry name" value="FhaA, phosphopeptide-binding domain (DUF3662)"/>
    <property type="match status" value="1"/>
</dbReference>
<name>A0A6J6K1G1_9ZZZZ</name>
<dbReference type="InterPro" id="IPR050923">
    <property type="entry name" value="Cell_Proc_Reg/RNA_Proc"/>
</dbReference>
<accession>A0A6J6K1G1</accession>
<sequence>MAKRTVERSIENIFDGLFSRAFKSGVKPLQLGRKLLQVVDSERDVDAQGRRVVPNSYLVQLSVADREGFADIENTLIHELTAAVREYIRQEGYHVEGKARVALRTNPDLRRGKFEIDCRNVSTDMPSDGSPQVPASDSPEVSPEPAPLLSMVVNNSDTPPAVLTLPTGQRIELHEGHYVLGRHLESDIVLNDSNVSRKHAEFVCAAGEVTVRDLGSTNGTKVNGVGVSGNQLLQHGDVINFGTAQVRFEAS</sequence>
<protein>
    <submittedName>
        <fullName evidence="3">Unannotated protein</fullName>
    </submittedName>
</protein>
<evidence type="ECO:0000313" key="3">
    <source>
        <dbReference type="EMBL" id="CAB4642193.1"/>
    </source>
</evidence>
<dbReference type="PROSITE" id="PS50006">
    <property type="entry name" value="FHA_DOMAIN"/>
    <property type="match status" value="1"/>
</dbReference>
<dbReference type="SMART" id="SM00240">
    <property type="entry name" value="FHA"/>
    <property type="match status" value="1"/>
</dbReference>
<dbReference type="EMBL" id="CAEZWE010000003">
    <property type="protein sequence ID" value="CAB4642193.1"/>
    <property type="molecule type" value="Genomic_DNA"/>
</dbReference>
<dbReference type="InterPro" id="IPR022128">
    <property type="entry name" value="FhaA_N"/>
</dbReference>
<dbReference type="Pfam" id="PF12401">
    <property type="entry name" value="FhaA_N"/>
    <property type="match status" value="1"/>
</dbReference>
<feature type="domain" description="FHA" evidence="2">
    <location>
        <begin position="178"/>
        <end position="227"/>
    </location>
</feature>
<proteinExistence type="predicted"/>
<evidence type="ECO:0000259" key="2">
    <source>
        <dbReference type="PROSITE" id="PS50006"/>
    </source>
</evidence>
<dbReference type="SUPFAM" id="SSF49879">
    <property type="entry name" value="SMAD/FHA domain"/>
    <property type="match status" value="1"/>
</dbReference>
<dbReference type="InterPro" id="IPR000253">
    <property type="entry name" value="FHA_dom"/>
</dbReference>
<dbReference type="Pfam" id="PF00498">
    <property type="entry name" value="FHA"/>
    <property type="match status" value="1"/>
</dbReference>
<dbReference type="PANTHER" id="PTHR23308">
    <property type="entry name" value="NUCLEAR INHIBITOR OF PROTEIN PHOSPHATASE-1"/>
    <property type="match status" value="1"/>
</dbReference>
<dbReference type="AlphaFoldDB" id="A0A6J6K1G1"/>
<organism evidence="3">
    <name type="scientific">freshwater metagenome</name>
    <dbReference type="NCBI Taxonomy" id="449393"/>
    <lineage>
        <taxon>unclassified sequences</taxon>
        <taxon>metagenomes</taxon>
        <taxon>ecological metagenomes</taxon>
    </lineage>
</organism>
<feature type="compositionally biased region" description="Polar residues" evidence="1">
    <location>
        <begin position="120"/>
        <end position="135"/>
    </location>
</feature>
<evidence type="ECO:0000256" key="1">
    <source>
        <dbReference type="SAM" id="MobiDB-lite"/>
    </source>
</evidence>
<feature type="region of interest" description="Disordered" evidence="1">
    <location>
        <begin position="120"/>
        <end position="144"/>
    </location>
</feature>
<dbReference type="Gene3D" id="2.60.200.20">
    <property type="match status" value="1"/>
</dbReference>
<dbReference type="InterPro" id="IPR042287">
    <property type="entry name" value="FhaA_N_sf"/>
</dbReference>
<reference evidence="3" key="1">
    <citation type="submission" date="2020-05" db="EMBL/GenBank/DDBJ databases">
        <authorList>
            <person name="Chiriac C."/>
            <person name="Salcher M."/>
            <person name="Ghai R."/>
            <person name="Kavagutti S V."/>
        </authorList>
    </citation>
    <scope>NUCLEOTIDE SEQUENCE</scope>
</reference>
<dbReference type="CDD" id="cd00060">
    <property type="entry name" value="FHA"/>
    <property type="match status" value="1"/>
</dbReference>